<gene>
    <name evidence="3" type="ORF">CVLEPA_LOCUS7873</name>
</gene>
<feature type="compositionally biased region" description="Polar residues" evidence="2">
    <location>
        <begin position="537"/>
        <end position="549"/>
    </location>
</feature>
<comment type="caution">
    <text evidence="3">The sequence shown here is derived from an EMBL/GenBank/DDBJ whole genome shotgun (WGS) entry which is preliminary data.</text>
</comment>
<proteinExistence type="predicted"/>
<feature type="region of interest" description="Disordered" evidence="2">
    <location>
        <begin position="1101"/>
        <end position="1154"/>
    </location>
</feature>
<feature type="region of interest" description="Disordered" evidence="2">
    <location>
        <begin position="516"/>
        <end position="579"/>
    </location>
</feature>
<feature type="region of interest" description="Disordered" evidence="2">
    <location>
        <begin position="1170"/>
        <end position="1229"/>
    </location>
</feature>
<feature type="compositionally biased region" description="Basic and acidic residues" evidence="2">
    <location>
        <begin position="1112"/>
        <end position="1121"/>
    </location>
</feature>
<protein>
    <submittedName>
        <fullName evidence="3">Uncharacterized protein</fullName>
    </submittedName>
</protein>
<evidence type="ECO:0000256" key="2">
    <source>
        <dbReference type="SAM" id="MobiDB-lite"/>
    </source>
</evidence>
<feature type="region of interest" description="Disordered" evidence="2">
    <location>
        <begin position="747"/>
        <end position="784"/>
    </location>
</feature>
<organism evidence="3 4">
    <name type="scientific">Clavelina lepadiformis</name>
    <name type="common">Light-bulb sea squirt</name>
    <name type="synonym">Ascidia lepadiformis</name>
    <dbReference type="NCBI Taxonomy" id="159417"/>
    <lineage>
        <taxon>Eukaryota</taxon>
        <taxon>Metazoa</taxon>
        <taxon>Chordata</taxon>
        <taxon>Tunicata</taxon>
        <taxon>Ascidiacea</taxon>
        <taxon>Aplousobranchia</taxon>
        <taxon>Clavelinidae</taxon>
        <taxon>Clavelina</taxon>
    </lineage>
</organism>
<evidence type="ECO:0000313" key="3">
    <source>
        <dbReference type="EMBL" id="CAK8677887.1"/>
    </source>
</evidence>
<feature type="compositionally biased region" description="Low complexity" evidence="2">
    <location>
        <begin position="1180"/>
        <end position="1193"/>
    </location>
</feature>
<accession>A0ABP0FHS6</accession>
<dbReference type="Proteomes" id="UP001642483">
    <property type="component" value="Unassembled WGS sequence"/>
</dbReference>
<feature type="compositionally biased region" description="Polar residues" evidence="2">
    <location>
        <begin position="983"/>
        <end position="1002"/>
    </location>
</feature>
<feature type="coiled-coil region" evidence="1">
    <location>
        <begin position="182"/>
        <end position="276"/>
    </location>
</feature>
<name>A0ABP0FHS6_CLALP</name>
<reference evidence="3 4" key="1">
    <citation type="submission" date="2024-02" db="EMBL/GenBank/DDBJ databases">
        <authorList>
            <person name="Daric V."/>
            <person name="Darras S."/>
        </authorList>
    </citation>
    <scope>NUCLEOTIDE SEQUENCE [LARGE SCALE GENOMIC DNA]</scope>
</reference>
<dbReference type="EMBL" id="CAWYQH010000046">
    <property type="protein sequence ID" value="CAK8677887.1"/>
    <property type="molecule type" value="Genomic_DNA"/>
</dbReference>
<sequence>MEEPLMVLGDSTANVMKRLKQAEVNRKRSKTKEELTAITTRIQNTLDDYDDSNRQCSGSSTGNVELVTDMDQIEAILKDDILKNKYQQKMTIFIVGYKDACLKRLDILGQLSEFFNTYVPSHDDEEDIFATENYVASLNLSIQDTLGTMENALSHLDDVGRDVLKYMGHLHHQTTGKSMKNKKKLEKALQSAKDELIKMTNKITRFQQDIGLKDDRLQQLNMHLDAKRVEIMHMKKEADALKKNYETVQDGLKQERNTLQLEVDSLQETVENLQTQQTDCSVTNTVSSDVRQKHIEAKLQEIRDAALIELESIKERTIAQQLSPPVIEREIAEHFQVQLEQINQVHEEEVEMWTQECRTHIHNILEMELTEEDTQKWMHPKNNAYPRVSSLSTKDKPFSPYQTSSVYSDAKPSSPKDQAFAVVDEAKTDELALDDISLGELKSKFQEYRDKTEQEMSHLKERIFSLEAMQQNMTNEAMKWQEERSQLLIHVEELKMLQEAAEADAEEAMRNLEEFAEQQEQRESQGGGSESQKAAEDTSSSQLTENNVENLAVEPQPSSPSTFSKPESPATSRSLASAYRQKIAERREAINKRKREGLASRGAPDTPQLKGMFDTGLLEEFLRSYRAVVEFKDWIAQEMSRYSALQGKAHTINDVHTTDFDATNDQVQLYVSNMSTSIEQSLTVIKEGVSSAIKETQPPLDSESEQLRQNNLALQEELVNLRSEYEKRTQHDAAVIMHMQNTISETQRGNTTAAGTSGSGFPSSPAGPVMGKTPGSSHRPATDDSDLTIVFSRRDADQNTKALKKSVAVGKLAQATVDSVVVAMEAYNSIPARRIQHLANKLMHHTKMKVIETNVRNSNLLTSEVFSILEKMETLQHRRAQEWGRQMDEMTSERRRLGALLTNAFQRLESITGVFLIKPIISYRGKGFPRKYTGKISTRFNKYQAEAMLQKMQLKQTVFDGSGPSDVMQVSVLKSPSAEKLPSTRSQQGCTVTSPMTQKNTEPLNVSGLRKEQSPAMWNAGSSLAHSMPTSRMRKDGRRSPVPVQIQPSTVPRMLEMDIGRYQHDLTSVHSFIPPGVREDVGHDRIRSMELLQRRFHASVSRTGLDVTGSKDPARIQERATKGSPDFKSMAPPTTPTSQSQQFPHRSGGSGLRMRSSDDVFVVNADVAMTSPKPLPPIRTTSTHSTMSSAASSRVFSPTKSAHSRSMPDMSALEESSQASTPFASKKEI</sequence>
<keyword evidence="1" id="KW-0175">Coiled coil</keyword>
<evidence type="ECO:0000313" key="4">
    <source>
        <dbReference type="Proteomes" id="UP001642483"/>
    </source>
</evidence>
<dbReference type="PANTHER" id="PTHR37915:SF3">
    <property type="match status" value="1"/>
</dbReference>
<dbReference type="PANTHER" id="PTHR37915">
    <property type="match status" value="1"/>
</dbReference>
<feature type="region of interest" description="Disordered" evidence="2">
    <location>
        <begin position="975"/>
        <end position="1002"/>
    </location>
</feature>
<evidence type="ECO:0000256" key="1">
    <source>
        <dbReference type="SAM" id="Coils"/>
    </source>
</evidence>
<feature type="compositionally biased region" description="Low complexity" evidence="2">
    <location>
        <begin position="751"/>
        <end position="768"/>
    </location>
</feature>
<feature type="compositionally biased region" description="Polar residues" evidence="2">
    <location>
        <begin position="559"/>
        <end position="575"/>
    </location>
</feature>
<feature type="compositionally biased region" description="Polar residues" evidence="2">
    <location>
        <begin position="1021"/>
        <end position="1030"/>
    </location>
</feature>
<keyword evidence="4" id="KW-1185">Reference proteome</keyword>
<feature type="compositionally biased region" description="Polar residues" evidence="2">
    <location>
        <begin position="1214"/>
        <end position="1223"/>
    </location>
</feature>
<feature type="region of interest" description="Disordered" evidence="2">
    <location>
        <begin position="1021"/>
        <end position="1045"/>
    </location>
</feature>